<feature type="region of interest" description="Disordered" evidence="1">
    <location>
        <begin position="288"/>
        <end position="310"/>
    </location>
</feature>
<name>A0A9J9GGP7_ENT38</name>
<dbReference type="InterPro" id="IPR040480">
    <property type="entry name" value="DnaT_DNA_bind"/>
</dbReference>
<feature type="domain" description="DnaT DNA-binding" evidence="2">
    <location>
        <begin position="164"/>
        <end position="232"/>
    </location>
</feature>
<evidence type="ECO:0000256" key="1">
    <source>
        <dbReference type="SAM" id="MobiDB-lite"/>
    </source>
</evidence>
<feature type="compositionally biased region" description="Basic and acidic residues" evidence="1">
    <location>
        <begin position="112"/>
        <end position="127"/>
    </location>
</feature>
<sequence>MRADLHTHPKVVRISSALDADRLRVVGALHATWCLFDAHSIDGELEGYSSKTLNHMIGFEGFAQALIAVGWLEETSVSLCMPRFAEHNGQSAKRRAQEADRKRNIRKASASDADKKRTREEKRREDLNPSLKGGADEKNEGDEKPVEPSAPRYLEGVNEPIGKFTMTSNWLPSFDFRQRAAQWGIQLPDPDYLDSELAEFAAYWNSEGKVFTQIQWEQKFARHVVLVRSKQKPEAGGNENAGVQSGSTASRAVQQIQSAHAEWRRRNGLDGDGNGMAVMASHGGNILEPLDAEEWNRTNGPLDRSDRFDD</sequence>
<evidence type="ECO:0000313" key="3">
    <source>
        <dbReference type="EMBL" id="ABP60933.1"/>
    </source>
</evidence>
<reference evidence="4" key="1">
    <citation type="journal article" date="2010" name="PLoS Genet.">
        <title>Genome sequence of the plant growth promoting endophytic bacterium Enterobacter sp. 638.</title>
        <authorList>
            <person name="Taghavi S."/>
            <person name="van der Lelie D."/>
            <person name="Hoffman A."/>
            <person name="Zhang Y.B."/>
            <person name="Walla M.D."/>
            <person name="Vangronsveld J."/>
            <person name="Newman L."/>
            <person name="Monchy S."/>
        </authorList>
    </citation>
    <scope>NUCLEOTIDE SEQUENCE [LARGE SCALE GENOMIC DNA]</scope>
    <source>
        <strain evidence="4">638</strain>
    </source>
</reference>
<keyword evidence="4" id="KW-1185">Reference proteome</keyword>
<feature type="region of interest" description="Disordered" evidence="1">
    <location>
        <begin position="86"/>
        <end position="154"/>
    </location>
</feature>
<evidence type="ECO:0000313" key="4">
    <source>
        <dbReference type="Proteomes" id="UP000000230"/>
    </source>
</evidence>
<dbReference type="Proteomes" id="UP000000230">
    <property type="component" value="Chromosome"/>
</dbReference>
<dbReference type="AlphaFoldDB" id="A0A9J9GGP7"/>
<proteinExistence type="predicted"/>
<gene>
    <name evidence="3" type="ordered locus">Ent638_2262</name>
</gene>
<dbReference type="KEGG" id="ent:Ent638_2262"/>
<dbReference type="Gene3D" id="1.10.8.1180">
    <property type="match status" value="1"/>
</dbReference>
<evidence type="ECO:0000259" key="2">
    <source>
        <dbReference type="Pfam" id="PF17948"/>
    </source>
</evidence>
<accession>A0A9J9GGP7</accession>
<feature type="compositionally biased region" description="Basic and acidic residues" evidence="1">
    <location>
        <begin position="134"/>
        <end position="146"/>
    </location>
</feature>
<protein>
    <submittedName>
        <fullName evidence="3">Pyocin large subunit-like protein</fullName>
    </submittedName>
</protein>
<organism evidence="3 4">
    <name type="scientific">Enterobacter sp. (strain 638)</name>
    <dbReference type="NCBI Taxonomy" id="399742"/>
    <lineage>
        <taxon>Bacteria</taxon>
        <taxon>Pseudomonadati</taxon>
        <taxon>Pseudomonadota</taxon>
        <taxon>Gammaproteobacteria</taxon>
        <taxon>Enterobacterales</taxon>
        <taxon>Enterobacteriaceae</taxon>
        <taxon>Enterobacter</taxon>
    </lineage>
</organism>
<dbReference type="EMBL" id="CP000653">
    <property type="protein sequence ID" value="ABP60933.1"/>
    <property type="molecule type" value="Genomic_DNA"/>
</dbReference>
<dbReference type="Pfam" id="PF17948">
    <property type="entry name" value="DnaT"/>
    <property type="match status" value="1"/>
</dbReference>